<reference evidence="1 2" key="2">
    <citation type="journal article" date="2016" name="Int. J. Syst. Evol. Microbiol.">
        <title>Bacillus gobiensis sp. nov., isolated from a soil sample.</title>
        <authorList>
            <person name="Liu B."/>
            <person name="Liu G.H."/>
            <person name="Cetin S."/>
            <person name="Schumann P."/>
            <person name="Pan Z.Z."/>
            <person name="Chen Q.Q."/>
        </authorList>
    </citation>
    <scope>NUCLEOTIDE SEQUENCE [LARGE SCALE GENOMIC DNA]</scope>
    <source>
        <strain evidence="1 2">FJAT-4402</strain>
    </source>
</reference>
<dbReference type="AlphaFoldDB" id="A0A0M4FL12"/>
<evidence type="ECO:0000313" key="1">
    <source>
        <dbReference type="EMBL" id="ALC82604.1"/>
    </source>
</evidence>
<dbReference type="PATRIC" id="fig|1441095.3.peg.3134"/>
<dbReference type="Proteomes" id="UP000067625">
    <property type="component" value="Chromosome"/>
</dbReference>
<gene>
    <name evidence="1" type="ORF">AM592_14225</name>
</gene>
<keyword evidence="2" id="KW-1185">Reference proteome</keyword>
<dbReference type="STRING" id="1441095.AM592_14225"/>
<dbReference type="Pfam" id="PF14907">
    <property type="entry name" value="NTP_transf_5"/>
    <property type="match status" value="1"/>
</dbReference>
<reference evidence="2" key="1">
    <citation type="submission" date="2015-08" db="EMBL/GenBank/DDBJ databases">
        <title>Genome sequencing project for genomic taxonomy and phylogenomics of Bacillus-like bacteria.</title>
        <authorList>
            <person name="Liu B."/>
            <person name="Wang J."/>
            <person name="Zhu Y."/>
            <person name="Liu G."/>
            <person name="Chen Q."/>
            <person name="Chen Z."/>
            <person name="Lan J."/>
            <person name="Che J."/>
            <person name="Ge C."/>
            <person name="Shi H."/>
            <person name="Pan Z."/>
            <person name="Liu X."/>
        </authorList>
    </citation>
    <scope>NUCLEOTIDE SEQUENCE [LARGE SCALE GENOMIC DNA]</scope>
    <source>
        <strain evidence="2">FJAT-4402</strain>
    </source>
</reference>
<organism evidence="1 2">
    <name type="scientific">Bacillus gobiensis</name>
    <dbReference type="NCBI Taxonomy" id="1441095"/>
    <lineage>
        <taxon>Bacteria</taxon>
        <taxon>Bacillati</taxon>
        <taxon>Bacillota</taxon>
        <taxon>Bacilli</taxon>
        <taxon>Bacillales</taxon>
        <taxon>Bacillaceae</taxon>
        <taxon>Bacillus</taxon>
    </lineage>
</organism>
<protein>
    <recommendedName>
        <fullName evidence="3">Renal dipeptidase</fullName>
    </recommendedName>
</protein>
<dbReference type="RefSeq" id="WP_053604409.1">
    <property type="nucleotide sequence ID" value="NZ_CP012600.1"/>
</dbReference>
<dbReference type="OrthoDB" id="9773927at2"/>
<name>A0A0M4FL12_9BACI</name>
<dbReference type="InterPro" id="IPR039498">
    <property type="entry name" value="NTP_transf_5"/>
</dbReference>
<dbReference type="EMBL" id="CP012600">
    <property type="protein sequence ID" value="ALC82604.1"/>
    <property type="molecule type" value="Genomic_DNA"/>
</dbReference>
<dbReference type="Gene3D" id="3.30.460.40">
    <property type="match status" value="1"/>
</dbReference>
<accession>A0A0M4FL12</accession>
<proteinExistence type="predicted"/>
<evidence type="ECO:0008006" key="3">
    <source>
        <dbReference type="Google" id="ProtNLM"/>
    </source>
</evidence>
<evidence type="ECO:0000313" key="2">
    <source>
        <dbReference type="Proteomes" id="UP000067625"/>
    </source>
</evidence>
<sequence length="400" mass="47419">MKKDKYAIDVDSFPNELQLLLLFLKLDNFPKENEKMLEEHQHLFAAANWDHFIKLADHHHLYPVLYHKLKSVKEKWVPSIVVRALQMRYQNNTLKILYLCGEMDRVAKAFHEHNIRSLHLKGPILAHELYGDISMRKSKDLDILVPKEDLERTEQMLFELGYEKDEANTVLNEVKWREHHFEYHHKERKTSVEIHWRLSPFPAKEPSFEDLWARKNESKLTSVPVYYPGDKDLFLYLISHGARHGWFRLKWLYDIHRCADQMQSPDKLLRKNDFKNMILVGQALILAHQLFQTPLSANMMKQLKLGSYKLAHQALIYITSILVLTPLPEHIRTKHERYLFALNGTISQKYLALLIVLFYPSPRDEALIKLPKYLHGLYFVLRPFLVVVRKLRKNKAFEGV</sequence>